<dbReference type="InterPro" id="IPR005024">
    <property type="entry name" value="Snf7_fam"/>
</dbReference>
<evidence type="ECO:0000313" key="6">
    <source>
        <dbReference type="Proteomes" id="UP000007819"/>
    </source>
</evidence>
<dbReference type="GO" id="GO:0009898">
    <property type="term" value="C:cytoplasmic side of plasma membrane"/>
    <property type="evidence" value="ECO:0007669"/>
    <property type="project" value="TreeGrafter"/>
</dbReference>
<comment type="similarity">
    <text evidence="2">Belongs to the SNF7 family.</text>
</comment>
<dbReference type="GO" id="GO:0005771">
    <property type="term" value="C:multivesicular body"/>
    <property type="evidence" value="ECO:0007669"/>
    <property type="project" value="TreeGrafter"/>
</dbReference>
<dbReference type="AlphaFoldDB" id="A0A8R2JLV3"/>
<dbReference type="EnsemblMetazoa" id="XM_029485667.1">
    <property type="protein sequence ID" value="XP_029341527.1"/>
    <property type="gene ID" value="LOC100167527"/>
</dbReference>
<accession>A0A8R2JLV3</accession>
<reference evidence="5" key="2">
    <citation type="submission" date="2022-06" db="UniProtKB">
        <authorList>
            <consortium name="EnsemblMetazoa"/>
        </authorList>
    </citation>
    <scope>IDENTIFICATION</scope>
</reference>
<keyword evidence="3" id="KW-0967">Endosome</keyword>
<dbReference type="GO" id="GO:0032511">
    <property type="term" value="P:late endosome to vacuole transport via multivesicular body sorting pathway"/>
    <property type="evidence" value="ECO:0007669"/>
    <property type="project" value="TreeGrafter"/>
</dbReference>
<dbReference type="GO" id="GO:0000815">
    <property type="term" value="C:ESCRT III complex"/>
    <property type="evidence" value="ECO:0007669"/>
    <property type="project" value="TreeGrafter"/>
</dbReference>
<evidence type="ECO:0000256" key="3">
    <source>
        <dbReference type="ARBA" id="ARBA00022753"/>
    </source>
</evidence>
<sequence>MLLSVIKQQSALENANTNNIAVDLMSSTSYAVKMANQNVNIDDINNMIDDIATSKDLTQDITEAICNPTRLETDEDEEELQKELENLELEKLDEQVINIDPVQATNQPIPVVPKTKENITRHKNSIIT</sequence>
<protein>
    <submittedName>
        <fullName evidence="5">Uncharacterized protein</fullName>
    </submittedName>
</protein>
<dbReference type="PANTHER" id="PTHR22761">
    <property type="entry name" value="CHARGED MULTIVESICULAR BODY PROTEIN"/>
    <property type="match status" value="1"/>
</dbReference>
<dbReference type="Pfam" id="PF03357">
    <property type="entry name" value="Snf7"/>
    <property type="match status" value="1"/>
</dbReference>
<dbReference type="Proteomes" id="UP000007819">
    <property type="component" value="Chromosome X"/>
</dbReference>
<evidence type="ECO:0000256" key="2">
    <source>
        <dbReference type="ARBA" id="ARBA00006190"/>
    </source>
</evidence>
<dbReference type="OrthoDB" id="6626946at2759"/>
<dbReference type="RefSeq" id="XP_029341527.1">
    <property type="nucleotide sequence ID" value="XM_029485667.1"/>
</dbReference>
<dbReference type="KEGG" id="api:100167527"/>
<organism evidence="5 6">
    <name type="scientific">Acyrthosiphon pisum</name>
    <name type="common">Pea aphid</name>
    <dbReference type="NCBI Taxonomy" id="7029"/>
    <lineage>
        <taxon>Eukaryota</taxon>
        <taxon>Metazoa</taxon>
        <taxon>Ecdysozoa</taxon>
        <taxon>Arthropoda</taxon>
        <taxon>Hexapoda</taxon>
        <taxon>Insecta</taxon>
        <taxon>Pterygota</taxon>
        <taxon>Neoptera</taxon>
        <taxon>Paraneoptera</taxon>
        <taxon>Hemiptera</taxon>
        <taxon>Sternorrhyncha</taxon>
        <taxon>Aphidomorpha</taxon>
        <taxon>Aphidoidea</taxon>
        <taxon>Aphididae</taxon>
        <taxon>Macrosiphini</taxon>
        <taxon>Acyrthosiphon</taxon>
    </lineage>
</organism>
<evidence type="ECO:0000313" key="5">
    <source>
        <dbReference type="EnsemblMetazoa" id="XP_029341527.1"/>
    </source>
</evidence>
<evidence type="ECO:0000256" key="4">
    <source>
        <dbReference type="SAM" id="Coils"/>
    </source>
</evidence>
<dbReference type="PANTHER" id="PTHR22761:SF10">
    <property type="entry name" value="GH13992P"/>
    <property type="match status" value="1"/>
</dbReference>
<dbReference type="GeneID" id="100167527"/>
<name>A0A8R2JLV3_ACYPI</name>
<comment type="subcellular location">
    <subcellularLocation>
        <location evidence="1">Endosome</location>
    </subcellularLocation>
</comment>
<feature type="coiled-coil region" evidence="4">
    <location>
        <begin position="70"/>
        <end position="97"/>
    </location>
</feature>
<keyword evidence="6" id="KW-1185">Reference proteome</keyword>
<reference evidence="6" key="1">
    <citation type="submission" date="2010-06" db="EMBL/GenBank/DDBJ databases">
        <authorList>
            <person name="Jiang H."/>
            <person name="Abraham K."/>
            <person name="Ali S."/>
            <person name="Alsbrooks S.L."/>
            <person name="Anim B.N."/>
            <person name="Anosike U.S."/>
            <person name="Attaway T."/>
            <person name="Bandaranaike D.P."/>
            <person name="Battles P.K."/>
            <person name="Bell S.N."/>
            <person name="Bell A.V."/>
            <person name="Beltran B."/>
            <person name="Bickham C."/>
            <person name="Bustamante Y."/>
            <person name="Caleb T."/>
            <person name="Canada A."/>
            <person name="Cardenas V."/>
            <person name="Carter K."/>
            <person name="Chacko J."/>
            <person name="Chandrabose M.N."/>
            <person name="Chavez D."/>
            <person name="Chavez A."/>
            <person name="Chen L."/>
            <person name="Chu H.-S."/>
            <person name="Claassen K.J."/>
            <person name="Cockrell R."/>
            <person name="Collins M."/>
            <person name="Cooper J.A."/>
            <person name="Cree A."/>
            <person name="Curry S.M."/>
            <person name="Da Y."/>
            <person name="Dao M.D."/>
            <person name="Das B."/>
            <person name="Davila M.-L."/>
            <person name="Davy-Carroll L."/>
            <person name="Denson S."/>
            <person name="Dinh H."/>
            <person name="Ebong V.E."/>
            <person name="Edwards J.R."/>
            <person name="Egan A."/>
            <person name="El-Daye J."/>
            <person name="Escobedo L."/>
            <person name="Fernandez S."/>
            <person name="Fernando P.R."/>
            <person name="Flagg N."/>
            <person name="Forbes L.D."/>
            <person name="Fowler R.G."/>
            <person name="Fu Q."/>
            <person name="Gabisi R.A."/>
            <person name="Ganer J."/>
            <person name="Garbino Pronczuk A."/>
            <person name="Garcia R.M."/>
            <person name="Garner T."/>
            <person name="Garrett T.E."/>
            <person name="Gonzalez D.A."/>
            <person name="Hamid H."/>
            <person name="Hawkins E.S."/>
            <person name="Hirani K."/>
            <person name="Hogues M.E."/>
            <person name="Hollins B."/>
            <person name="Hsiao C.-H."/>
            <person name="Jabil R."/>
            <person name="James M.L."/>
            <person name="Jhangiani S.N."/>
            <person name="Johnson B."/>
            <person name="Johnson Q."/>
            <person name="Joshi V."/>
            <person name="Kalu J.B."/>
            <person name="Kam C."/>
            <person name="Kashfia A."/>
            <person name="Keebler J."/>
            <person name="Kisamo H."/>
            <person name="Kovar C.L."/>
            <person name="Lago L.A."/>
            <person name="Lai C.-Y."/>
            <person name="Laidlaw J."/>
            <person name="Lara F."/>
            <person name="Le T.-K."/>
            <person name="Lee S.L."/>
            <person name="Legall F.H."/>
            <person name="Lemon S.J."/>
            <person name="Lewis L.R."/>
            <person name="Li B."/>
            <person name="Liu Y."/>
            <person name="Liu Y.-S."/>
            <person name="Lopez J."/>
            <person name="Lozado R.J."/>
            <person name="Lu J."/>
            <person name="Madu R.C."/>
            <person name="Maheshwari M."/>
            <person name="Maheshwari R."/>
            <person name="Malloy K."/>
            <person name="Martinez E."/>
            <person name="Mathew T."/>
            <person name="Mercado I.C."/>
            <person name="Mercado C."/>
            <person name="Meyer B."/>
            <person name="Montgomery K."/>
            <person name="Morgan M.B."/>
            <person name="Munidasa M."/>
            <person name="Nazareth L.V."/>
            <person name="Nelson J."/>
            <person name="Ng B.M."/>
            <person name="Nguyen N.B."/>
            <person name="Nguyen P.Q."/>
            <person name="Nguyen T."/>
            <person name="Obregon M."/>
            <person name="Okwuonu G.O."/>
            <person name="Onwere C.G."/>
            <person name="Orozco G."/>
            <person name="Parra A."/>
            <person name="Patel S."/>
            <person name="Patil S."/>
            <person name="Perez A."/>
            <person name="Perez Y."/>
            <person name="Pham C."/>
            <person name="Primus E.L."/>
            <person name="Pu L.-L."/>
            <person name="Puazo M."/>
            <person name="Qin X."/>
            <person name="Quiroz J.B."/>
            <person name="Reese J."/>
            <person name="Richards S."/>
            <person name="Rives C.M."/>
            <person name="Robberts R."/>
            <person name="Ruiz S.J."/>
            <person name="Ruiz M.J."/>
            <person name="Santibanez J."/>
            <person name="Schneider B.W."/>
            <person name="Sisson I."/>
            <person name="Smith M."/>
            <person name="Sodergren E."/>
            <person name="Song X.-Z."/>
            <person name="Song B.B."/>
            <person name="Summersgill H."/>
            <person name="Thelus R."/>
            <person name="Thornton R.D."/>
            <person name="Trejos Z.Y."/>
            <person name="Usmani K."/>
            <person name="Vattathil S."/>
            <person name="Villasana D."/>
            <person name="Walker D.L."/>
            <person name="Wang S."/>
            <person name="Wang K."/>
            <person name="White C.S."/>
            <person name="Williams A.C."/>
            <person name="Williamson J."/>
            <person name="Wilson K."/>
            <person name="Woghiren I.O."/>
            <person name="Woodworth J.R."/>
            <person name="Worley K.C."/>
            <person name="Wright R.A."/>
            <person name="Wu W."/>
            <person name="Young L."/>
            <person name="Zhang L."/>
            <person name="Zhang J."/>
            <person name="Zhu Y."/>
            <person name="Muzny D.M."/>
            <person name="Weinstock G."/>
            <person name="Gibbs R.A."/>
        </authorList>
    </citation>
    <scope>NUCLEOTIDE SEQUENCE [LARGE SCALE GENOMIC DNA]</scope>
    <source>
        <strain evidence="6">LSR1</strain>
    </source>
</reference>
<dbReference type="GO" id="GO:0006900">
    <property type="term" value="P:vesicle budding from membrane"/>
    <property type="evidence" value="ECO:0007669"/>
    <property type="project" value="TreeGrafter"/>
</dbReference>
<proteinExistence type="inferred from homology"/>
<keyword evidence="4" id="KW-0175">Coiled coil</keyword>
<evidence type="ECO:0000256" key="1">
    <source>
        <dbReference type="ARBA" id="ARBA00004177"/>
    </source>
</evidence>